<reference evidence="2 3" key="1">
    <citation type="submission" date="2018-11" db="EMBL/GenBank/DDBJ databases">
        <authorList>
            <consortium name="Pathogen Informatics"/>
        </authorList>
    </citation>
    <scope>NUCLEOTIDE SEQUENCE [LARGE SCALE GENOMIC DNA]</scope>
</reference>
<evidence type="ECO:0000256" key="1">
    <source>
        <dbReference type="SAM" id="MobiDB-lite"/>
    </source>
</evidence>
<feature type="region of interest" description="Disordered" evidence="1">
    <location>
        <begin position="203"/>
        <end position="239"/>
    </location>
</feature>
<evidence type="ECO:0000313" key="2">
    <source>
        <dbReference type="EMBL" id="VDM74117.1"/>
    </source>
</evidence>
<feature type="compositionally biased region" description="Polar residues" evidence="1">
    <location>
        <begin position="222"/>
        <end position="239"/>
    </location>
</feature>
<feature type="non-terminal residue" evidence="2">
    <location>
        <position position="1"/>
    </location>
</feature>
<evidence type="ECO:0000313" key="3">
    <source>
        <dbReference type="Proteomes" id="UP000270094"/>
    </source>
</evidence>
<dbReference type="Proteomes" id="UP000270094">
    <property type="component" value="Unassembled WGS sequence"/>
</dbReference>
<accession>A0A3P7JDI3</accession>
<feature type="region of interest" description="Disordered" evidence="1">
    <location>
        <begin position="260"/>
        <end position="312"/>
    </location>
</feature>
<feature type="compositionally biased region" description="Polar residues" evidence="1">
    <location>
        <begin position="174"/>
        <end position="184"/>
    </location>
</feature>
<dbReference type="EMBL" id="UYYB01034256">
    <property type="protein sequence ID" value="VDM74117.1"/>
    <property type="molecule type" value="Genomic_DNA"/>
</dbReference>
<feature type="region of interest" description="Disordered" evidence="1">
    <location>
        <begin position="110"/>
        <end position="134"/>
    </location>
</feature>
<feature type="region of interest" description="Disordered" evidence="1">
    <location>
        <begin position="155"/>
        <end position="187"/>
    </location>
</feature>
<proteinExistence type="predicted"/>
<feature type="non-terminal residue" evidence="2">
    <location>
        <position position="334"/>
    </location>
</feature>
<feature type="compositionally biased region" description="Basic residues" evidence="1">
    <location>
        <begin position="110"/>
        <end position="121"/>
    </location>
</feature>
<gene>
    <name evidence="2" type="ORF">SVUK_LOCUS9115</name>
</gene>
<protein>
    <submittedName>
        <fullName evidence="2">Uncharacterized protein</fullName>
    </submittedName>
</protein>
<dbReference type="AlphaFoldDB" id="A0A3P7JDI3"/>
<feature type="region of interest" description="Disordered" evidence="1">
    <location>
        <begin position="58"/>
        <end position="86"/>
    </location>
</feature>
<organism evidence="2 3">
    <name type="scientific">Strongylus vulgaris</name>
    <name type="common">Blood worm</name>
    <dbReference type="NCBI Taxonomy" id="40348"/>
    <lineage>
        <taxon>Eukaryota</taxon>
        <taxon>Metazoa</taxon>
        <taxon>Ecdysozoa</taxon>
        <taxon>Nematoda</taxon>
        <taxon>Chromadorea</taxon>
        <taxon>Rhabditida</taxon>
        <taxon>Rhabditina</taxon>
        <taxon>Rhabditomorpha</taxon>
        <taxon>Strongyloidea</taxon>
        <taxon>Strongylidae</taxon>
        <taxon>Strongylus</taxon>
    </lineage>
</organism>
<feature type="compositionally biased region" description="Low complexity" evidence="1">
    <location>
        <begin position="155"/>
        <end position="167"/>
    </location>
</feature>
<name>A0A3P7JDI3_STRVU</name>
<keyword evidence="3" id="KW-1185">Reference proteome</keyword>
<sequence>TECERENIPVNVPEKKVATVTKEPLQKKVIIPTRRPLIVIRQNPTVSPNNAEIGLLSGRQQKPTSGEDKVFDTSGGTKSLSGPPKNPIIAVRRIKAIPNCTYGGIGFSHKHKTSRTIHPKAKSPTFYPPQKQSTSFRRNPMIIIKNLKRKASSDLVESVQSSEQSTSGGVGLNLSVTKDNLSTEPSRKKFAVKVQPCLSRKPPFVLIRKPRTSGDPAETGSHAKQQETSSDHTVNPNPLTKLTAKVPFFKKIPVILLRKKPKDPNTPVKVQQCLSEPEKRPANANVSEKMPELNPAKVQVKDDSTKPSSSHILPCKLPFKKKRFFLSKGDVKLN</sequence>